<dbReference type="EMBL" id="VDDB01000015">
    <property type="protein sequence ID" value="TNB93030.1"/>
    <property type="molecule type" value="Genomic_DNA"/>
</dbReference>
<evidence type="ECO:0000256" key="1">
    <source>
        <dbReference type="SAM" id="MobiDB-lite"/>
    </source>
</evidence>
<name>A0A5C4KU85_PSEJE</name>
<evidence type="ECO:0000313" key="2">
    <source>
        <dbReference type="EMBL" id="TNB93030.1"/>
    </source>
</evidence>
<accession>A0A5C4KU85</accession>
<sequence>MRRKKPCAAWARKPHKNSNHNPIKTVGAGLLAKAVCQSLYIPTDPPLSRASPLPQGGNV</sequence>
<keyword evidence="3" id="KW-1185">Reference proteome</keyword>
<dbReference type="AlphaFoldDB" id="A0A5C4KU85"/>
<comment type="caution">
    <text evidence="2">The sequence shown here is derived from an EMBL/GenBank/DDBJ whole genome shotgun (WGS) entry which is preliminary data.</text>
</comment>
<reference evidence="2" key="1">
    <citation type="submission" date="2019-06" db="EMBL/GenBank/DDBJ databases">
        <title>Pseudomonas-derived Butenolides : (Bio)synthesis of Styrolides.</title>
        <authorList>
            <person name="Klapper M."/>
            <person name="Chowdhury S."/>
            <person name="Stallforth P."/>
        </authorList>
    </citation>
    <scope>NUCLEOTIDE SEQUENCE [LARGE SCALE GENOMIC DNA]</scope>
    <source>
        <strain evidence="2">EC-S101</strain>
    </source>
</reference>
<evidence type="ECO:0000313" key="3">
    <source>
        <dbReference type="Proteomes" id="UP000306272"/>
    </source>
</evidence>
<dbReference type="Proteomes" id="UP000306272">
    <property type="component" value="Unassembled WGS sequence"/>
</dbReference>
<feature type="region of interest" description="Disordered" evidence="1">
    <location>
        <begin position="1"/>
        <end position="23"/>
    </location>
</feature>
<proteinExistence type="predicted"/>
<protein>
    <submittedName>
        <fullName evidence="2">Uncharacterized protein</fullName>
    </submittedName>
</protein>
<gene>
    <name evidence="2" type="ORF">FHG55_22340</name>
</gene>
<feature type="compositionally biased region" description="Basic residues" evidence="1">
    <location>
        <begin position="1"/>
        <end position="18"/>
    </location>
</feature>
<organism evidence="2 3">
    <name type="scientific">Pseudomonas jessenii</name>
    <dbReference type="NCBI Taxonomy" id="77298"/>
    <lineage>
        <taxon>Bacteria</taxon>
        <taxon>Pseudomonadati</taxon>
        <taxon>Pseudomonadota</taxon>
        <taxon>Gammaproteobacteria</taxon>
        <taxon>Pseudomonadales</taxon>
        <taxon>Pseudomonadaceae</taxon>
        <taxon>Pseudomonas</taxon>
    </lineage>
</organism>